<dbReference type="AlphaFoldDB" id="A0A4R9B102"/>
<feature type="region of interest" description="Disordered" evidence="1">
    <location>
        <begin position="673"/>
        <end position="741"/>
    </location>
</feature>
<dbReference type="RefSeq" id="WP_134550274.1">
    <property type="nucleotide sequence ID" value="NZ_SOHL01000003.1"/>
</dbReference>
<dbReference type="Pfam" id="PF02720">
    <property type="entry name" value="DUF222"/>
    <property type="match status" value="1"/>
</dbReference>
<evidence type="ECO:0000259" key="2">
    <source>
        <dbReference type="Pfam" id="PF02720"/>
    </source>
</evidence>
<dbReference type="EMBL" id="SOHL01000003">
    <property type="protein sequence ID" value="TFD73670.1"/>
    <property type="molecule type" value="Genomic_DNA"/>
</dbReference>
<organism evidence="3 4">
    <name type="scientific">Cryobacterium gelidum</name>
    <dbReference type="NCBI Taxonomy" id="1259164"/>
    <lineage>
        <taxon>Bacteria</taxon>
        <taxon>Bacillati</taxon>
        <taxon>Actinomycetota</taxon>
        <taxon>Actinomycetes</taxon>
        <taxon>Micrococcales</taxon>
        <taxon>Microbacteriaceae</taxon>
        <taxon>Cryobacterium</taxon>
    </lineage>
</organism>
<dbReference type="Proteomes" id="UP000297983">
    <property type="component" value="Unassembled WGS sequence"/>
</dbReference>
<reference evidence="3 4" key="1">
    <citation type="submission" date="2019-03" db="EMBL/GenBank/DDBJ databases">
        <title>Genomics of glacier-inhabiting Cryobacterium strains.</title>
        <authorList>
            <person name="Liu Q."/>
            <person name="Xin Y.-H."/>
        </authorList>
    </citation>
    <scope>NUCLEOTIDE SEQUENCE [LARGE SCALE GENOMIC DNA]</scope>
    <source>
        <strain evidence="3 4">Hz16</strain>
    </source>
</reference>
<feature type="compositionally biased region" description="Pro residues" evidence="1">
    <location>
        <begin position="695"/>
        <end position="724"/>
    </location>
</feature>
<dbReference type="InterPro" id="IPR003615">
    <property type="entry name" value="HNH_nuc"/>
</dbReference>
<feature type="domain" description="DUF222" evidence="2">
    <location>
        <begin position="353"/>
        <end position="610"/>
    </location>
</feature>
<evidence type="ECO:0000313" key="3">
    <source>
        <dbReference type="EMBL" id="TFD73670.1"/>
    </source>
</evidence>
<protein>
    <submittedName>
        <fullName evidence="3">DUF222 domain-containing protein</fullName>
    </submittedName>
</protein>
<dbReference type="CDD" id="cd00085">
    <property type="entry name" value="HNHc"/>
    <property type="match status" value="1"/>
</dbReference>
<dbReference type="PANTHER" id="PTHR47121">
    <property type="entry name" value="THYLAKOID LUMENAL PROTEIN TL20.3, CHLOROPLASTIC"/>
    <property type="match status" value="1"/>
</dbReference>
<feature type="compositionally biased region" description="Low complexity" evidence="1">
    <location>
        <begin position="266"/>
        <end position="284"/>
    </location>
</feature>
<name>A0A4R9B102_9MICO</name>
<dbReference type="InterPro" id="IPR053285">
    <property type="entry name" value="Thylakoid_lumenal_pentapeptide"/>
</dbReference>
<dbReference type="SUPFAM" id="SSF141571">
    <property type="entry name" value="Pentapeptide repeat-like"/>
    <property type="match status" value="2"/>
</dbReference>
<evidence type="ECO:0000256" key="1">
    <source>
        <dbReference type="SAM" id="MobiDB-lite"/>
    </source>
</evidence>
<dbReference type="Gene3D" id="2.160.20.80">
    <property type="entry name" value="E3 ubiquitin-protein ligase SopA"/>
    <property type="match status" value="2"/>
</dbReference>
<dbReference type="InterPro" id="IPR003870">
    <property type="entry name" value="DUF222"/>
</dbReference>
<evidence type="ECO:0000313" key="4">
    <source>
        <dbReference type="Proteomes" id="UP000297983"/>
    </source>
</evidence>
<feature type="region of interest" description="Disordered" evidence="1">
    <location>
        <begin position="266"/>
        <end position="286"/>
    </location>
</feature>
<sequence>MSQSGDIPESGFVDAFFAAHGTWPVTAEERAEFNAAEFNAAEFNAAEFNAAEFNAAEFNAAEFNAAEFNAAEFNAAEFNAAEFNAAEFNAAEFNAAEFNAAEFNAAEFNAAEFNAAEFNAAEFNAAEFNAAEFNAAEFNAAEFNAAEFNAAEFNAAEFNAAEFNAAEFNAAEFNAAEFNAAEFNAAEFNAAEFNAAEFNAAEFNAAEFNAAEFNAAEFNAAEFNAAEFNAAEFNAAEFNAAEFNAAEFNAAEFNAAEFNAADDNAEGCNSEGGNANGSASSPAGDLDPFQCRQSQFVDRAVYFERVIAWAQAGKADTLAEAWHYTSSTAETGRPLAGPGREHDWDATFAAQQGLIAEMACALRIPYGTASGLIRQSRTLVEDRPRTLGALRCGQISLRQAGLLLDQLDSVPKPAQAGLEAVLLPHAMKLTAAQIEGTARKIREHFHPDSITVRRARCLADRKVLLYPDNDGMATLWMRAASDDLTAVYHRVTDAALSLQGPDESRTLSQLRADVAIDLLARGVTATGLGAGIGATVNVTVPVLTLMGKSEEPGELDGYGPIDAETARRLAGTATSFLRILTHPHTGIVLDVSATAFRVPAALKKYLQLRDGTCRFPGCNRSARHCDLDHTRDTQFGGHTTATNLHHLCPANHNLKHFSAWTVTATPDGTLNWTSPAGKHYATDPTTRIRPHPQHTAPPAPPTPAAPTPPTPAPPALAQPNPPLLDPWNSAWHIDDPVPQPF</sequence>
<keyword evidence="4" id="KW-1185">Reference proteome</keyword>
<accession>A0A4R9B102</accession>
<comment type="caution">
    <text evidence="3">The sequence shown here is derived from an EMBL/GenBank/DDBJ whole genome shotgun (WGS) entry which is preliminary data.</text>
</comment>
<dbReference type="PANTHER" id="PTHR47121:SF2">
    <property type="entry name" value="THYLAKOID LUMENAL PROTEIN TL20.3, CHLOROPLASTIC"/>
    <property type="match status" value="1"/>
</dbReference>
<gene>
    <name evidence="3" type="ORF">E3T50_01710</name>
</gene>
<proteinExistence type="predicted"/>